<accession>A0A392NCH3</accession>
<keyword evidence="2" id="KW-0418">Kinase</keyword>
<dbReference type="InterPro" id="IPR052343">
    <property type="entry name" value="Retrotransposon-Effector_Assoc"/>
</dbReference>
<dbReference type="Proteomes" id="UP000265520">
    <property type="component" value="Unassembled WGS sequence"/>
</dbReference>
<keyword evidence="2" id="KW-0675">Receptor</keyword>
<proteinExistence type="predicted"/>
<comment type="caution">
    <text evidence="2">The sequence shown here is derived from an EMBL/GenBank/DDBJ whole genome shotgun (WGS) entry which is preliminary data.</text>
</comment>
<gene>
    <name evidence="2" type="ORF">A2U01_0017737</name>
</gene>
<organism evidence="2 3">
    <name type="scientific">Trifolium medium</name>
    <dbReference type="NCBI Taxonomy" id="97028"/>
    <lineage>
        <taxon>Eukaryota</taxon>
        <taxon>Viridiplantae</taxon>
        <taxon>Streptophyta</taxon>
        <taxon>Embryophyta</taxon>
        <taxon>Tracheophyta</taxon>
        <taxon>Spermatophyta</taxon>
        <taxon>Magnoliopsida</taxon>
        <taxon>eudicotyledons</taxon>
        <taxon>Gunneridae</taxon>
        <taxon>Pentapetalae</taxon>
        <taxon>rosids</taxon>
        <taxon>fabids</taxon>
        <taxon>Fabales</taxon>
        <taxon>Fabaceae</taxon>
        <taxon>Papilionoideae</taxon>
        <taxon>50 kb inversion clade</taxon>
        <taxon>NPAAA clade</taxon>
        <taxon>Hologalegina</taxon>
        <taxon>IRL clade</taxon>
        <taxon>Trifolieae</taxon>
        <taxon>Trifolium</taxon>
    </lineage>
</organism>
<evidence type="ECO:0000259" key="1">
    <source>
        <dbReference type="PROSITE" id="PS50878"/>
    </source>
</evidence>
<dbReference type="EMBL" id="LXQA010033128">
    <property type="protein sequence ID" value="MCH96748.1"/>
    <property type="molecule type" value="Genomic_DNA"/>
</dbReference>
<evidence type="ECO:0000313" key="3">
    <source>
        <dbReference type="Proteomes" id="UP000265520"/>
    </source>
</evidence>
<dbReference type="PANTHER" id="PTHR46890:SF49">
    <property type="entry name" value="RNA-DIRECTED DNA POLYMERASE"/>
    <property type="match status" value="1"/>
</dbReference>
<evidence type="ECO:0000313" key="2">
    <source>
        <dbReference type="EMBL" id="MCH96748.1"/>
    </source>
</evidence>
<protein>
    <submittedName>
        <fullName evidence="2">Cysteine-rich receptor-like protein kinase</fullName>
    </submittedName>
</protein>
<dbReference type="PROSITE" id="PS50878">
    <property type="entry name" value="RT_POL"/>
    <property type="match status" value="1"/>
</dbReference>
<dbReference type="GO" id="GO:0016301">
    <property type="term" value="F:kinase activity"/>
    <property type="evidence" value="ECO:0007669"/>
    <property type="project" value="UniProtKB-KW"/>
</dbReference>
<dbReference type="CDD" id="cd01650">
    <property type="entry name" value="RT_nLTR_like"/>
    <property type="match status" value="1"/>
</dbReference>
<dbReference type="Pfam" id="PF00078">
    <property type="entry name" value="RVT_1"/>
    <property type="match status" value="1"/>
</dbReference>
<keyword evidence="2" id="KW-0808">Transferase</keyword>
<sequence>MVSDFRPISLVGCLYKVLAKVLANRLRGVIGKLISETQSAFVRGRQILDGIMIANELVDDAKRNNKELILFKVDFEKAYDSVDWGYLDASDRRVSFWSRVETGGSFIPVFIPYSRRGAECDDTIASINAALFQGYLIGERQDAQVQISHLQFADDTLIVGEKSWANIRAIKAILILFELVSGLKVNFHKSMLVGVNVSDSWLINAAVVVNCKIGRTPFVYLGLPIGGNPRRHALWLPLIDNIQKRLSSWK</sequence>
<keyword evidence="3" id="KW-1185">Reference proteome</keyword>
<reference evidence="2 3" key="1">
    <citation type="journal article" date="2018" name="Front. Plant Sci.">
        <title>Red Clover (Trifolium pratense) and Zigzag Clover (T. medium) - A Picture of Genomic Similarities and Differences.</title>
        <authorList>
            <person name="Dluhosova J."/>
            <person name="Istvanek J."/>
            <person name="Nedelnik J."/>
            <person name="Repkova J."/>
        </authorList>
    </citation>
    <scope>NUCLEOTIDE SEQUENCE [LARGE SCALE GENOMIC DNA]</scope>
    <source>
        <strain evidence="3">cv. 10/8</strain>
        <tissue evidence="2">Leaf</tissue>
    </source>
</reference>
<dbReference type="PANTHER" id="PTHR46890">
    <property type="entry name" value="NON-LTR RETROLELEMENT REVERSE TRANSCRIPTASE-LIKE PROTEIN-RELATED"/>
    <property type="match status" value="1"/>
</dbReference>
<feature type="domain" description="Reverse transcriptase" evidence="1">
    <location>
        <begin position="1"/>
        <end position="225"/>
    </location>
</feature>
<dbReference type="AlphaFoldDB" id="A0A392NCH3"/>
<name>A0A392NCH3_9FABA</name>
<feature type="non-terminal residue" evidence="2">
    <location>
        <position position="250"/>
    </location>
</feature>
<dbReference type="InterPro" id="IPR000477">
    <property type="entry name" value="RT_dom"/>
</dbReference>